<organism evidence="1">
    <name type="scientific">Anguilla anguilla</name>
    <name type="common">European freshwater eel</name>
    <name type="synonym">Muraena anguilla</name>
    <dbReference type="NCBI Taxonomy" id="7936"/>
    <lineage>
        <taxon>Eukaryota</taxon>
        <taxon>Metazoa</taxon>
        <taxon>Chordata</taxon>
        <taxon>Craniata</taxon>
        <taxon>Vertebrata</taxon>
        <taxon>Euteleostomi</taxon>
        <taxon>Actinopterygii</taxon>
        <taxon>Neopterygii</taxon>
        <taxon>Teleostei</taxon>
        <taxon>Anguilliformes</taxon>
        <taxon>Anguillidae</taxon>
        <taxon>Anguilla</taxon>
    </lineage>
</organism>
<accession>A0A0E9TEW7</accession>
<reference evidence="1" key="2">
    <citation type="journal article" date="2015" name="Fish Shellfish Immunol.">
        <title>Early steps in the European eel (Anguilla anguilla)-Vibrio vulnificus interaction in the gills: Role of the RtxA13 toxin.</title>
        <authorList>
            <person name="Callol A."/>
            <person name="Pajuelo D."/>
            <person name="Ebbesson L."/>
            <person name="Teles M."/>
            <person name="MacKenzie S."/>
            <person name="Amaro C."/>
        </authorList>
    </citation>
    <scope>NUCLEOTIDE SEQUENCE</scope>
</reference>
<name>A0A0E9TEW7_ANGAN</name>
<dbReference type="EMBL" id="GBXM01056426">
    <property type="protein sequence ID" value="JAH52151.1"/>
    <property type="molecule type" value="Transcribed_RNA"/>
</dbReference>
<protein>
    <submittedName>
        <fullName evidence="1">Uncharacterized protein</fullName>
    </submittedName>
</protein>
<reference evidence="1" key="1">
    <citation type="submission" date="2014-11" db="EMBL/GenBank/DDBJ databases">
        <authorList>
            <person name="Amaro Gonzalez C."/>
        </authorList>
    </citation>
    <scope>NUCLEOTIDE SEQUENCE</scope>
</reference>
<sequence length="13" mass="1498">MFSQPHCTWGSNC</sequence>
<proteinExistence type="predicted"/>
<evidence type="ECO:0000313" key="1">
    <source>
        <dbReference type="EMBL" id="JAH52151.1"/>
    </source>
</evidence>